<keyword evidence="2" id="KW-0732">Signal</keyword>
<gene>
    <name evidence="3" type="ORF">NCTC10186_00715</name>
</gene>
<dbReference type="PROSITE" id="PS51257">
    <property type="entry name" value="PROKAR_LIPOPROTEIN"/>
    <property type="match status" value="1"/>
</dbReference>
<evidence type="ECO:0000256" key="2">
    <source>
        <dbReference type="SAM" id="SignalP"/>
    </source>
</evidence>
<name>A0A449B0C4_9BACT</name>
<accession>A0A449B0C4</accession>
<dbReference type="OrthoDB" id="395154at2"/>
<evidence type="ECO:0000256" key="1">
    <source>
        <dbReference type="SAM" id="MobiDB-lite"/>
    </source>
</evidence>
<keyword evidence="3" id="KW-0614">Plasmid</keyword>
<dbReference type="AlphaFoldDB" id="A0A449B0C4"/>
<feature type="region of interest" description="Disordered" evidence="1">
    <location>
        <begin position="27"/>
        <end position="46"/>
    </location>
</feature>
<dbReference type="KEGG" id="mgal:NCTC10186_00715"/>
<organism evidence="3 4">
    <name type="scientific">Mycoplasmopsis gallopavonis</name>
    <dbReference type="NCBI Taxonomy" id="76629"/>
    <lineage>
        <taxon>Bacteria</taxon>
        <taxon>Bacillati</taxon>
        <taxon>Mycoplasmatota</taxon>
        <taxon>Mycoplasmoidales</taxon>
        <taxon>Metamycoplasmataceae</taxon>
        <taxon>Mycoplasmopsis</taxon>
    </lineage>
</organism>
<reference evidence="3 4" key="1">
    <citation type="submission" date="2019-01" db="EMBL/GenBank/DDBJ databases">
        <authorList>
            <consortium name="Pathogen Informatics"/>
        </authorList>
    </citation>
    <scope>NUCLEOTIDE SEQUENCE [LARGE SCALE GENOMIC DNA]</scope>
    <source>
        <strain evidence="3 4">NCTC10186</strain>
        <plasmid evidence="4">2</plasmid>
    </source>
</reference>
<sequence>MKKRWLLLSSLLATATPAIALSAACGTGTKQTTPTNPGKGGDTSLSKERQEDLNFINSVINAPVDADLSKLAKQGYYRTLINLVYQAEDFEYDHSLASGGKLGRIEDLAQGGLLSLESSGETIFRVVKTTNDDGTEVSEKQILRPSVEKMKFEYADAILITLPDGTVKTYDSEEAEVTPEPDINGRFYSNTVVNATSQNPRSINSATFVEDLNKASKVEFRIRKNAYWVNQNGEKTKYQVTANDFWAGLARTYLSGVSNRRRLGGTADLDAETRKLLIQATDFADDKEFNNEYLFNLFNFQIGNVENREAWVRTDAEQNSYFVWNRLDQSQSTNFYEILTKIFADYDFQPVPYEYLVENKDQPIVRTKKQDIDTTTLVNKIKQEATGLAKELGVYWYGTQIDNTLYSGKYYPLGYNTETYVLSMKLNPNYFDQAYVQNKYVVKQFQRRYQVATVEETQFATEQWNQYKSGDNATVPFSTLTTAQKAEVEGNTQKFGLTYAKSENKTTYTQRLTYTMTPDVSYDSATWPNYNFSDLLSRLIYGQAREGIFNQKTSVLNYISGDSLEFRTILGAAINWKEVSSIQKPNADVLPWLVPVAPDSEINNNVNDHSAPNTPRSSYELLNTLFAVDGQTGQRIDLGNGLGTEISPSETNARTKNSADQIKSEAFDTLSEKFTALLDRFYASTNTPATTKLEFPIFYRFVNVQDTVKKSFEKVVETWNALDKKGRFHATFAKAATDAQWREYWFGNRFQSTIGWHYDYNGIGSGLDGMSATAQVIPMLGVLAYNDEARAKLAISFPRTASAAEAYKKFVEKEGVTKFSIPVSQWGELTNEQYARLSDILGTQKVVNGQTVKLTAEEIAQTQPESFYLLSAKFWLRYTNGEFGAITKKEILELTNELAQISGVHIDALTGILKDSFVPVIGNPSYVSPSVSDNNLDRSNIRIKKQVIGS</sequence>
<feature type="signal peptide" evidence="2">
    <location>
        <begin position="1"/>
        <end position="20"/>
    </location>
</feature>
<protein>
    <recommendedName>
        <fullName evidence="5">Lipoprotein</fullName>
    </recommendedName>
</protein>
<evidence type="ECO:0000313" key="4">
    <source>
        <dbReference type="Proteomes" id="UP000289862"/>
    </source>
</evidence>
<dbReference type="NCBIfam" id="NF045850">
    <property type="entry name" value="ABC_Mplas_LP"/>
    <property type="match status" value="1"/>
</dbReference>
<feature type="chain" id="PRO_5019367575" description="Lipoprotein" evidence="2">
    <location>
        <begin position="21"/>
        <end position="950"/>
    </location>
</feature>
<evidence type="ECO:0000313" key="3">
    <source>
        <dbReference type="EMBL" id="VEU73222.1"/>
    </source>
</evidence>
<dbReference type="EMBL" id="LR215032">
    <property type="protein sequence ID" value="VEU73222.1"/>
    <property type="molecule type" value="Genomic_DNA"/>
</dbReference>
<keyword evidence="4" id="KW-1185">Reference proteome</keyword>
<dbReference type="RefSeq" id="WP_119572120.1">
    <property type="nucleotide sequence ID" value="NZ_LR215032.1"/>
</dbReference>
<dbReference type="Proteomes" id="UP000289862">
    <property type="component" value="Plasmid 2"/>
</dbReference>
<evidence type="ECO:0008006" key="5">
    <source>
        <dbReference type="Google" id="ProtNLM"/>
    </source>
</evidence>
<proteinExistence type="predicted"/>
<geneLocation type="plasmid" evidence="3 4">
    <name>2</name>
</geneLocation>